<name>A0A8D2HS26_UROPR</name>
<keyword evidence="3" id="KW-0472">Membrane</keyword>
<dbReference type="Gene3D" id="3.10.20.90">
    <property type="entry name" value="Phosphatidylinositol 3-kinase Catalytic Subunit, Chain A, domain 1"/>
    <property type="match status" value="1"/>
</dbReference>
<dbReference type="GeneTree" id="ENSGT01100000266948"/>
<comment type="subcellular location">
    <subcellularLocation>
        <location evidence="1">Membrane</location>
    </subcellularLocation>
</comment>
<dbReference type="Proteomes" id="UP000694417">
    <property type="component" value="Unplaced"/>
</dbReference>
<keyword evidence="6" id="KW-1185">Reference proteome</keyword>
<dbReference type="Pfam" id="PF02991">
    <property type="entry name" value="ATG8"/>
    <property type="match status" value="1"/>
</dbReference>
<accession>A0A8D2HS26</accession>
<reference evidence="5" key="2">
    <citation type="submission" date="2025-09" db="UniProtKB">
        <authorList>
            <consortium name="Ensembl"/>
        </authorList>
    </citation>
    <scope>IDENTIFICATION</scope>
</reference>
<evidence type="ECO:0000313" key="6">
    <source>
        <dbReference type="Proteomes" id="UP000694417"/>
    </source>
</evidence>
<comment type="similarity">
    <text evidence="2">Belongs to the ATG8 family.</text>
</comment>
<proteinExistence type="inferred from homology"/>
<dbReference type="SUPFAM" id="SSF54236">
    <property type="entry name" value="Ubiquitin-like"/>
    <property type="match status" value="1"/>
</dbReference>
<dbReference type="Ensembl" id="ENSUPAT00010020339.1">
    <property type="protein sequence ID" value="ENSUPAP00010017852.1"/>
    <property type="gene ID" value="ENSUPAG00010014204.1"/>
</dbReference>
<reference evidence="5" key="1">
    <citation type="submission" date="2025-08" db="UniProtKB">
        <authorList>
            <consortium name="Ensembl"/>
        </authorList>
    </citation>
    <scope>IDENTIFICATION</scope>
</reference>
<evidence type="ECO:0000313" key="5">
    <source>
        <dbReference type="Ensembl" id="ENSUPAP00010017852.1"/>
    </source>
</evidence>
<organism evidence="5 6">
    <name type="scientific">Urocitellus parryii</name>
    <name type="common">Arctic ground squirrel</name>
    <name type="synonym">Spermophilus parryii</name>
    <dbReference type="NCBI Taxonomy" id="9999"/>
    <lineage>
        <taxon>Eukaryota</taxon>
        <taxon>Metazoa</taxon>
        <taxon>Chordata</taxon>
        <taxon>Craniata</taxon>
        <taxon>Vertebrata</taxon>
        <taxon>Euteleostomi</taxon>
        <taxon>Mammalia</taxon>
        <taxon>Eutheria</taxon>
        <taxon>Euarchontoglires</taxon>
        <taxon>Glires</taxon>
        <taxon>Rodentia</taxon>
        <taxon>Sciuromorpha</taxon>
        <taxon>Sciuridae</taxon>
        <taxon>Xerinae</taxon>
        <taxon>Marmotini</taxon>
        <taxon>Urocitellus</taxon>
    </lineage>
</organism>
<dbReference type="InterPro" id="IPR029071">
    <property type="entry name" value="Ubiquitin-like_domsf"/>
</dbReference>
<dbReference type="InterPro" id="IPR004241">
    <property type="entry name" value="Atg8-like"/>
</dbReference>
<evidence type="ECO:0000256" key="3">
    <source>
        <dbReference type="ARBA" id="ARBA00023136"/>
    </source>
</evidence>
<sequence length="60" mass="6956">MSNLIKIIRWCLQLNTNQIFILVKGNSMVKLSTPISEVCQSKKNEDGFLYMEMFVMKLSV</sequence>
<keyword evidence="4" id="KW-0449">Lipoprotein</keyword>
<dbReference type="GO" id="GO:0016020">
    <property type="term" value="C:membrane"/>
    <property type="evidence" value="ECO:0007669"/>
    <property type="project" value="UniProtKB-SubCell"/>
</dbReference>
<dbReference type="AlphaFoldDB" id="A0A8D2HS26"/>
<evidence type="ECO:0000256" key="4">
    <source>
        <dbReference type="ARBA" id="ARBA00023288"/>
    </source>
</evidence>
<evidence type="ECO:0000256" key="1">
    <source>
        <dbReference type="ARBA" id="ARBA00004370"/>
    </source>
</evidence>
<protein>
    <submittedName>
        <fullName evidence="5">Uncharacterized protein</fullName>
    </submittedName>
</protein>
<evidence type="ECO:0000256" key="2">
    <source>
        <dbReference type="ARBA" id="ARBA00007293"/>
    </source>
</evidence>